<reference evidence="1" key="3">
    <citation type="submission" date="2025-09" db="UniProtKB">
        <authorList>
            <consortium name="Ensembl"/>
        </authorList>
    </citation>
    <scope>IDENTIFICATION</scope>
</reference>
<evidence type="ECO:0000313" key="2">
    <source>
        <dbReference type="Proteomes" id="UP000008144"/>
    </source>
</evidence>
<dbReference type="AlphaFoldDB" id="F6ZMR7"/>
<dbReference type="Ensembl" id="ENSCINT00000022437.2">
    <property type="protein sequence ID" value="ENSCINP00000022191.2"/>
    <property type="gene ID" value="ENSCING00000011657.2"/>
</dbReference>
<organism evidence="1 2">
    <name type="scientific">Ciona intestinalis</name>
    <name type="common">Transparent sea squirt</name>
    <name type="synonym">Ascidia intestinalis</name>
    <dbReference type="NCBI Taxonomy" id="7719"/>
    <lineage>
        <taxon>Eukaryota</taxon>
        <taxon>Metazoa</taxon>
        <taxon>Chordata</taxon>
        <taxon>Tunicata</taxon>
        <taxon>Ascidiacea</taxon>
        <taxon>Phlebobranchia</taxon>
        <taxon>Cionidae</taxon>
        <taxon>Ciona</taxon>
    </lineage>
</organism>
<reference evidence="2" key="1">
    <citation type="journal article" date="2002" name="Science">
        <title>The draft genome of Ciona intestinalis: insights into chordate and vertebrate origins.</title>
        <authorList>
            <person name="Dehal P."/>
            <person name="Satou Y."/>
            <person name="Campbell R.K."/>
            <person name="Chapman J."/>
            <person name="Degnan B."/>
            <person name="De Tomaso A."/>
            <person name="Davidson B."/>
            <person name="Di Gregorio A."/>
            <person name="Gelpke M."/>
            <person name="Goodstein D.M."/>
            <person name="Harafuji N."/>
            <person name="Hastings K.E."/>
            <person name="Ho I."/>
            <person name="Hotta K."/>
            <person name="Huang W."/>
            <person name="Kawashima T."/>
            <person name="Lemaire P."/>
            <person name="Martinez D."/>
            <person name="Meinertzhagen I.A."/>
            <person name="Necula S."/>
            <person name="Nonaka M."/>
            <person name="Putnam N."/>
            <person name="Rash S."/>
            <person name="Saiga H."/>
            <person name="Satake M."/>
            <person name="Terry A."/>
            <person name="Yamada L."/>
            <person name="Wang H.G."/>
            <person name="Awazu S."/>
            <person name="Azumi K."/>
            <person name="Boore J."/>
            <person name="Branno M."/>
            <person name="Chin-Bow S."/>
            <person name="DeSantis R."/>
            <person name="Doyle S."/>
            <person name="Francino P."/>
            <person name="Keys D.N."/>
            <person name="Haga S."/>
            <person name="Hayashi H."/>
            <person name="Hino K."/>
            <person name="Imai K.S."/>
            <person name="Inaba K."/>
            <person name="Kano S."/>
            <person name="Kobayashi K."/>
            <person name="Kobayashi M."/>
            <person name="Lee B.I."/>
            <person name="Makabe K.W."/>
            <person name="Manohar C."/>
            <person name="Matassi G."/>
            <person name="Medina M."/>
            <person name="Mochizuki Y."/>
            <person name="Mount S."/>
            <person name="Morishita T."/>
            <person name="Miura S."/>
            <person name="Nakayama A."/>
            <person name="Nishizaka S."/>
            <person name="Nomoto H."/>
            <person name="Ohta F."/>
            <person name="Oishi K."/>
            <person name="Rigoutsos I."/>
            <person name="Sano M."/>
            <person name="Sasaki A."/>
            <person name="Sasakura Y."/>
            <person name="Shoguchi E."/>
            <person name="Shin-i T."/>
            <person name="Spagnuolo A."/>
            <person name="Stainier D."/>
            <person name="Suzuki M.M."/>
            <person name="Tassy O."/>
            <person name="Takatori N."/>
            <person name="Tokuoka M."/>
            <person name="Yagi K."/>
            <person name="Yoshizaki F."/>
            <person name="Wada S."/>
            <person name="Zhang C."/>
            <person name="Hyatt P.D."/>
            <person name="Larimer F."/>
            <person name="Detter C."/>
            <person name="Doggett N."/>
            <person name="Glavina T."/>
            <person name="Hawkins T."/>
            <person name="Richardson P."/>
            <person name="Lucas S."/>
            <person name="Kohara Y."/>
            <person name="Levine M."/>
            <person name="Satoh N."/>
            <person name="Rokhsar D.S."/>
        </authorList>
    </citation>
    <scope>NUCLEOTIDE SEQUENCE [LARGE SCALE GENOMIC DNA]</scope>
</reference>
<dbReference type="InParanoid" id="F6ZMR7"/>
<sequence>MVSEAWDQKIQHQHMHSQSAEADIMDIQLQSLLSSSSTSGITAATNITPHSIPSYGHASHQCRTVVNQDNSSFSNSAEINVVHQTNNQNAVTHKQHSLPANFAQSSNHQTSTKMFYPQSLMQQGSGNHFMSDPGQFNRALVTPELGNSDPSNNLRFHTTDSYGSMIHSSQHIPIITSTSGNWSQGTVVSATASSYKVPTTNTAEQHMLQSPGPNHSSFPLTISNQSSSKIIPQNISVEEMKQEKGQNHQGMSMASPLLVTLLQTEACTTGLSAIQTLAHTT</sequence>
<protein>
    <submittedName>
        <fullName evidence="1">Uncharacterized protein</fullName>
    </submittedName>
</protein>
<accession>F6ZMR7</accession>
<name>F6ZMR7_CIOIN</name>
<reference evidence="1" key="2">
    <citation type="submission" date="2025-08" db="UniProtKB">
        <authorList>
            <consortium name="Ensembl"/>
        </authorList>
    </citation>
    <scope>IDENTIFICATION</scope>
</reference>
<dbReference type="Proteomes" id="UP000008144">
    <property type="component" value="Unassembled WGS sequence"/>
</dbReference>
<dbReference type="HOGENOM" id="CLU_992200_0_0_1"/>
<proteinExistence type="predicted"/>
<keyword evidence="2" id="KW-1185">Reference proteome</keyword>
<evidence type="ECO:0000313" key="1">
    <source>
        <dbReference type="Ensembl" id="ENSCINP00000022191.2"/>
    </source>
</evidence>